<gene>
    <name evidence="7" type="ORF">IPJ89_03080</name>
</gene>
<evidence type="ECO:0000256" key="1">
    <source>
        <dbReference type="ARBA" id="ARBA00023015"/>
    </source>
</evidence>
<dbReference type="Pfam" id="PF04545">
    <property type="entry name" value="Sigma70_r4"/>
    <property type="match status" value="1"/>
</dbReference>
<keyword evidence="1" id="KW-0805">Transcription regulation</keyword>
<name>A0A7T9I1A7_9ARCH</name>
<keyword evidence="3" id="KW-0238">DNA-binding</keyword>
<dbReference type="GO" id="GO:0016987">
    <property type="term" value="F:sigma factor activity"/>
    <property type="evidence" value="ECO:0007669"/>
    <property type="project" value="UniProtKB-KW"/>
</dbReference>
<dbReference type="InterPro" id="IPR013325">
    <property type="entry name" value="RNA_pol_sigma_r2"/>
</dbReference>
<dbReference type="InterPro" id="IPR013324">
    <property type="entry name" value="RNA_pol_sigma_r3/r4-like"/>
</dbReference>
<keyword evidence="2" id="KW-0731">Sigma factor</keyword>
<reference evidence="7" key="1">
    <citation type="submission" date="2020-11" db="EMBL/GenBank/DDBJ databases">
        <title>Connecting structure to function with the recovery of over 1000 high-quality activated sludge metagenome-assembled genomes encoding full-length rRNA genes using long-read sequencing.</title>
        <authorList>
            <person name="Singleton C.M."/>
            <person name="Petriglieri F."/>
            <person name="Kristensen J.M."/>
            <person name="Kirkegaard R.H."/>
            <person name="Michaelsen T.Y."/>
            <person name="Andersen M.H."/>
            <person name="Karst S.M."/>
            <person name="Dueholm M.S."/>
            <person name="Nielsen P.H."/>
            <person name="Albertsen M."/>
        </authorList>
    </citation>
    <scope>NUCLEOTIDE SEQUENCE</scope>
    <source>
        <strain evidence="7">Fred_18-Q3-R57-64_BAT3C.431</strain>
    </source>
</reference>
<feature type="domain" description="RNA polymerase sigma-70 region 2" evidence="5">
    <location>
        <begin position="257"/>
        <end position="329"/>
    </location>
</feature>
<dbReference type="PANTHER" id="PTHR30603:SF47">
    <property type="entry name" value="RNA POLYMERASE SIGMA FACTOR SIGD, CHLOROPLASTIC"/>
    <property type="match status" value="1"/>
</dbReference>
<dbReference type="Pfam" id="PF04542">
    <property type="entry name" value="Sigma70_r2"/>
    <property type="match status" value="1"/>
</dbReference>
<dbReference type="PRINTS" id="PR00046">
    <property type="entry name" value="SIGMA70FCT"/>
</dbReference>
<evidence type="ECO:0000313" key="7">
    <source>
        <dbReference type="EMBL" id="QQR92123.1"/>
    </source>
</evidence>
<dbReference type="InterPro" id="IPR000943">
    <property type="entry name" value="RNA_pol_sigma70"/>
</dbReference>
<dbReference type="SUPFAM" id="SSF88659">
    <property type="entry name" value="Sigma3 and sigma4 domains of RNA polymerase sigma factors"/>
    <property type="match status" value="1"/>
</dbReference>
<evidence type="ECO:0000256" key="3">
    <source>
        <dbReference type="ARBA" id="ARBA00023125"/>
    </source>
</evidence>
<dbReference type="NCBIfam" id="TIGR02937">
    <property type="entry name" value="sigma70-ECF"/>
    <property type="match status" value="1"/>
</dbReference>
<evidence type="ECO:0000259" key="5">
    <source>
        <dbReference type="Pfam" id="PF04542"/>
    </source>
</evidence>
<dbReference type="Gene3D" id="1.10.10.10">
    <property type="entry name" value="Winged helix-like DNA-binding domain superfamily/Winged helix DNA-binding domain"/>
    <property type="match status" value="1"/>
</dbReference>
<evidence type="ECO:0000256" key="2">
    <source>
        <dbReference type="ARBA" id="ARBA00023082"/>
    </source>
</evidence>
<evidence type="ECO:0000256" key="4">
    <source>
        <dbReference type="ARBA" id="ARBA00023163"/>
    </source>
</evidence>
<dbReference type="InterPro" id="IPR036388">
    <property type="entry name" value="WH-like_DNA-bd_sf"/>
</dbReference>
<accession>A0A7T9I1A7</accession>
<evidence type="ECO:0000259" key="6">
    <source>
        <dbReference type="Pfam" id="PF04545"/>
    </source>
</evidence>
<sequence length="448" mass="51281">MVSTFKGLGKYPFGRSLRFVIGRTGHSRARPKKLSPANGLKQVSEELQRRIDLAERDGKNKRFVKSWKRMHVLIEAIRQLPLPIQQRFPFDATHVLAASGLTHGIGKKELSEQLSALRYLQRHASRHGIKIVKDVNLGLITTVNRDTVQRLDTWMSRQAKPIRVADAVNELQLPRHMVYHAITVLHQMGLVKRTRLRSSGKNNAIYQFTTAHPEKKETAAQKKEKIPRAKRGSKMQLWNRRLSETERNEIDMWLKRNIGLVHHAANRFYYKHRNFLGRIGYGQEDLLGVALFAVQKAFLTFEPERGIKFSTFAFKCMQNELVHLVRRYDSEKRGKDAVSLSEVREYKGARTGTLLDRIVIEQAKPLLSADARAALREAVSASNLTDIQRLVIERRFGLDGKAASALREIGKERGVSGERIRQIESAALTRLAENPKIRKIFMDYLGNE</sequence>
<dbReference type="PANTHER" id="PTHR30603">
    <property type="entry name" value="RNA POLYMERASE SIGMA FACTOR RPO"/>
    <property type="match status" value="1"/>
</dbReference>
<dbReference type="EMBL" id="CP064981">
    <property type="protein sequence ID" value="QQR92123.1"/>
    <property type="molecule type" value="Genomic_DNA"/>
</dbReference>
<dbReference type="Proteomes" id="UP000596004">
    <property type="component" value="Chromosome"/>
</dbReference>
<organism evidence="7">
    <name type="scientific">Candidatus Iainarchaeum sp</name>
    <dbReference type="NCBI Taxonomy" id="3101447"/>
    <lineage>
        <taxon>Archaea</taxon>
        <taxon>Candidatus Iainarchaeota</taxon>
        <taxon>Candidatus Iainarchaeia</taxon>
        <taxon>Candidatus Iainarchaeales</taxon>
        <taxon>Candidatus Iainarchaeaceae</taxon>
        <taxon>Candidatus Iainarchaeum</taxon>
    </lineage>
</organism>
<dbReference type="InterPro" id="IPR014284">
    <property type="entry name" value="RNA_pol_sigma-70_dom"/>
</dbReference>
<dbReference type="InterPro" id="IPR007630">
    <property type="entry name" value="RNA_pol_sigma70_r4"/>
</dbReference>
<feature type="domain" description="RNA polymerase sigma-70 region 4" evidence="6">
    <location>
        <begin position="383"/>
        <end position="431"/>
    </location>
</feature>
<dbReference type="Gene3D" id="1.10.1740.10">
    <property type="match status" value="1"/>
</dbReference>
<dbReference type="InterPro" id="IPR007627">
    <property type="entry name" value="RNA_pol_sigma70_r2"/>
</dbReference>
<keyword evidence="4" id="KW-0804">Transcription</keyword>
<dbReference type="GO" id="GO:0003677">
    <property type="term" value="F:DNA binding"/>
    <property type="evidence" value="ECO:0007669"/>
    <property type="project" value="UniProtKB-KW"/>
</dbReference>
<protein>
    <submittedName>
        <fullName evidence="7">Sigma-70 family RNA polymerase sigma factor</fullName>
    </submittedName>
</protein>
<dbReference type="SUPFAM" id="SSF88946">
    <property type="entry name" value="Sigma2 domain of RNA polymerase sigma factors"/>
    <property type="match status" value="1"/>
</dbReference>
<dbReference type="AlphaFoldDB" id="A0A7T9I1A7"/>
<proteinExistence type="predicted"/>
<dbReference type="InterPro" id="IPR050239">
    <property type="entry name" value="Sigma-70_RNA_pol_init_factors"/>
</dbReference>
<dbReference type="GO" id="GO:0006352">
    <property type="term" value="P:DNA-templated transcription initiation"/>
    <property type="evidence" value="ECO:0007669"/>
    <property type="project" value="InterPro"/>
</dbReference>